<name>A0A2S0I7P4_9BURK</name>
<dbReference type="EMBL" id="CP023270">
    <property type="protein sequence ID" value="AVJ28028.1"/>
    <property type="molecule type" value="Genomic_DNA"/>
</dbReference>
<dbReference type="Proteomes" id="UP000239477">
    <property type="component" value="Chromosome"/>
</dbReference>
<dbReference type="AlphaFoldDB" id="A0A2S0I7P4"/>
<reference evidence="2 3" key="1">
    <citation type="submission" date="2017-09" db="EMBL/GenBank/DDBJ databases">
        <title>Genomic, metabolic, and phenotypic characteristics of bacterial isolates from the natural microbiome of the model nematode Caenorhabditis elegans.</title>
        <authorList>
            <person name="Zimmermann J."/>
            <person name="Obeng N."/>
            <person name="Yang W."/>
            <person name="Obeng O."/>
            <person name="Kissoyan K."/>
            <person name="Pees B."/>
            <person name="Dirksen P."/>
            <person name="Hoppner M."/>
            <person name="Franke A."/>
            <person name="Rosenstiel P."/>
            <person name="Leippe M."/>
            <person name="Dierking K."/>
            <person name="Kaleta C."/>
            <person name="Schulenburg H."/>
        </authorList>
    </citation>
    <scope>NUCLEOTIDE SEQUENCE [LARGE SCALE GENOMIC DNA]</scope>
    <source>
        <strain evidence="2 3">MYb73</strain>
    </source>
</reference>
<proteinExistence type="predicted"/>
<sequence>MICSGRRLDEQPAGGTGQGMGRLNYQIEFIISHLEIHAQGQEPWRPAGHHQSCTIFGPIIGGDKIPPRISLKDTQ</sequence>
<gene>
    <name evidence="2" type="ORF">CLM73_13375</name>
</gene>
<keyword evidence="3" id="KW-1185">Reference proteome</keyword>
<evidence type="ECO:0000313" key="2">
    <source>
        <dbReference type="EMBL" id="AVJ28028.1"/>
    </source>
</evidence>
<evidence type="ECO:0000256" key="1">
    <source>
        <dbReference type="SAM" id="MobiDB-lite"/>
    </source>
</evidence>
<protein>
    <submittedName>
        <fullName evidence="2">Uncharacterized protein</fullName>
    </submittedName>
</protein>
<evidence type="ECO:0000313" key="3">
    <source>
        <dbReference type="Proteomes" id="UP000239477"/>
    </source>
</evidence>
<accession>A0A2S0I7P4</accession>
<organism evidence="2 3">
    <name type="scientific">Achromobacter spanius</name>
    <dbReference type="NCBI Taxonomy" id="217203"/>
    <lineage>
        <taxon>Bacteria</taxon>
        <taxon>Pseudomonadati</taxon>
        <taxon>Pseudomonadota</taxon>
        <taxon>Betaproteobacteria</taxon>
        <taxon>Burkholderiales</taxon>
        <taxon>Alcaligenaceae</taxon>
        <taxon>Achromobacter</taxon>
    </lineage>
</organism>
<feature type="region of interest" description="Disordered" evidence="1">
    <location>
        <begin position="1"/>
        <end position="20"/>
    </location>
</feature>
<feature type="compositionally biased region" description="Basic and acidic residues" evidence="1">
    <location>
        <begin position="1"/>
        <end position="10"/>
    </location>
</feature>